<dbReference type="InterPro" id="IPR054354">
    <property type="entry name" value="DYNC2H1-like_lid"/>
</dbReference>
<dbReference type="CDD" id="cd00009">
    <property type="entry name" value="AAA"/>
    <property type="match status" value="1"/>
</dbReference>
<evidence type="ECO:0000256" key="4">
    <source>
        <dbReference type="ARBA" id="ARBA00022741"/>
    </source>
</evidence>
<dbReference type="SUPFAM" id="SSF52540">
    <property type="entry name" value="P-loop containing nucleoside triphosphate hydrolases"/>
    <property type="match status" value="2"/>
</dbReference>
<dbReference type="Pfam" id="PF12781">
    <property type="entry name" value="AAA_9"/>
    <property type="match status" value="1"/>
</dbReference>
<dbReference type="PANTHER" id="PTHR10676">
    <property type="entry name" value="DYNEIN HEAVY CHAIN FAMILY PROTEIN"/>
    <property type="match status" value="1"/>
</dbReference>
<dbReference type="SMART" id="SM00382">
    <property type="entry name" value="AAA"/>
    <property type="match status" value="2"/>
</dbReference>
<evidence type="ECO:0000256" key="3">
    <source>
        <dbReference type="ARBA" id="ARBA00022701"/>
    </source>
</evidence>
<evidence type="ECO:0000259" key="11">
    <source>
        <dbReference type="SMART" id="SM00382"/>
    </source>
</evidence>
<evidence type="ECO:0000256" key="6">
    <source>
        <dbReference type="ARBA" id="ARBA00023017"/>
    </source>
</evidence>
<keyword evidence="7 10" id="KW-0175">Coiled coil</keyword>
<dbReference type="InterPro" id="IPR024743">
    <property type="entry name" value="Dynein_HC_stalk"/>
</dbReference>
<dbReference type="Gene3D" id="1.20.920.20">
    <property type="match status" value="1"/>
</dbReference>
<organism evidence="12 13">
    <name type="scientific">Giardia muris</name>
    <dbReference type="NCBI Taxonomy" id="5742"/>
    <lineage>
        <taxon>Eukaryota</taxon>
        <taxon>Metamonada</taxon>
        <taxon>Diplomonadida</taxon>
        <taxon>Hexamitidae</taxon>
        <taxon>Giardiinae</taxon>
        <taxon>Giardia</taxon>
    </lineage>
</organism>
<dbReference type="InterPro" id="IPR035699">
    <property type="entry name" value="AAA_6"/>
</dbReference>
<dbReference type="Pfam" id="PF12780">
    <property type="entry name" value="AAA_8"/>
    <property type="match status" value="1"/>
</dbReference>
<dbReference type="InterPro" id="IPR003593">
    <property type="entry name" value="AAA+_ATPase"/>
</dbReference>
<reference evidence="12 13" key="1">
    <citation type="submission" date="2019-05" db="EMBL/GenBank/DDBJ databases">
        <title>The compact genome of Giardia muris reveals important steps in the evolution of intestinal protozoan parasites.</title>
        <authorList>
            <person name="Xu F."/>
            <person name="Jimenez-Gonzalez A."/>
            <person name="Einarsson E."/>
            <person name="Astvaldsson A."/>
            <person name="Peirasmaki D."/>
            <person name="Eckmann L."/>
            <person name="Andersson J.O."/>
            <person name="Svard S.G."/>
            <person name="Jerlstrom-Hultqvist J."/>
        </authorList>
    </citation>
    <scope>NUCLEOTIDE SEQUENCE [LARGE SCALE GENOMIC DNA]</scope>
    <source>
        <strain evidence="12 13">Roberts-Thomson</strain>
    </source>
</reference>
<dbReference type="GO" id="GO:0060271">
    <property type="term" value="P:cilium assembly"/>
    <property type="evidence" value="ECO:0007669"/>
    <property type="project" value="TreeGrafter"/>
</dbReference>
<dbReference type="Gene3D" id="1.20.140.100">
    <property type="entry name" value="Dynein heavy chain, N-terminal domain 2"/>
    <property type="match status" value="1"/>
</dbReference>
<dbReference type="InterPro" id="IPR027417">
    <property type="entry name" value="P-loop_NTPase"/>
</dbReference>
<evidence type="ECO:0000313" key="13">
    <source>
        <dbReference type="Proteomes" id="UP000315496"/>
    </source>
</evidence>
<dbReference type="GO" id="GO:0035721">
    <property type="term" value="P:intraciliary retrograde transport"/>
    <property type="evidence" value="ECO:0007669"/>
    <property type="project" value="TreeGrafter"/>
</dbReference>
<keyword evidence="5" id="KW-0067">ATP-binding</keyword>
<gene>
    <name evidence="12" type="ORF">GMRT_13399</name>
</gene>
<dbReference type="Pfam" id="PF08393">
    <property type="entry name" value="DHC_N2"/>
    <property type="match status" value="1"/>
</dbReference>
<dbReference type="GO" id="GO:0005930">
    <property type="term" value="C:axoneme"/>
    <property type="evidence" value="ECO:0007669"/>
    <property type="project" value="TreeGrafter"/>
</dbReference>
<dbReference type="Pfam" id="PF12774">
    <property type="entry name" value="AAA_6"/>
    <property type="match status" value="2"/>
</dbReference>
<evidence type="ECO:0000256" key="2">
    <source>
        <dbReference type="ARBA" id="ARBA00022490"/>
    </source>
</evidence>
<keyword evidence="2" id="KW-0963">Cytoplasm</keyword>
<accession>A0A4Z1T0C6</accession>
<dbReference type="Gene3D" id="1.20.920.30">
    <property type="match status" value="1"/>
</dbReference>
<evidence type="ECO:0000256" key="7">
    <source>
        <dbReference type="ARBA" id="ARBA00023054"/>
    </source>
</evidence>
<evidence type="ECO:0000256" key="8">
    <source>
        <dbReference type="ARBA" id="ARBA00023175"/>
    </source>
</evidence>
<dbReference type="InterPro" id="IPR024317">
    <property type="entry name" value="Dynein_heavy_chain_D4_dom"/>
</dbReference>
<dbReference type="VEuPathDB" id="GiardiaDB:GMRT_13399"/>
<keyword evidence="13" id="KW-1185">Reference proteome</keyword>
<dbReference type="GO" id="GO:0045505">
    <property type="term" value="F:dynein intermediate chain binding"/>
    <property type="evidence" value="ECO:0007669"/>
    <property type="project" value="InterPro"/>
</dbReference>
<keyword evidence="4" id="KW-0547">Nucleotide-binding</keyword>
<dbReference type="Gene3D" id="3.40.50.300">
    <property type="entry name" value="P-loop containing nucleotide triphosphate hydrolases"/>
    <property type="match status" value="4"/>
</dbReference>
<evidence type="ECO:0000313" key="12">
    <source>
        <dbReference type="EMBL" id="TNJ26367.1"/>
    </source>
</evidence>
<dbReference type="GO" id="GO:0008569">
    <property type="term" value="F:minus-end-directed microtubule motor activity"/>
    <property type="evidence" value="ECO:0007669"/>
    <property type="project" value="TreeGrafter"/>
</dbReference>
<dbReference type="PANTHER" id="PTHR10676:SF352">
    <property type="entry name" value="CYTOPLASMIC DYNEIN 2 HEAVY CHAIN 1"/>
    <property type="match status" value="1"/>
</dbReference>
<feature type="domain" description="AAA+ ATPase" evidence="11">
    <location>
        <begin position="3123"/>
        <end position="3286"/>
    </location>
</feature>
<dbReference type="InterPro" id="IPR013602">
    <property type="entry name" value="Dynein_heavy_linker"/>
</dbReference>
<comment type="subcellular location">
    <subcellularLocation>
        <location evidence="1">Cytoplasm</location>
        <location evidence="1">Cytoskeleton</location>
    </subcellularLocation>
</comment>
<dbReference type="InterPro" id="IPR042222">
    <property type="entry name" value="Dynein_2_N"/>
</dbReference>
<dbReference type="OrthoDB" id="10254041at2759"/>
<dbReference type="Pfam" id="PF12775">
    <property type="entry name" value="AAA_7"/>
    <property type="match status" value="1"/>
</dbReference>
<dbReference type="Pfam" id="PF22597">
    <property type="entry name" value="DYN_lid"/>
    <property type="match status" value="1"/>
</dbReference>
<dbReference type="GO" id="GO:0051959">
    <property type="term" value="F:dynein light intermediate chain binding"/>
    <property type="evidence" value="ECO:0007669"/>
    <property type="project" value="InterPro"/>
</dbReference>
<dbReference type="InterPro" id="IPR026983">
    <property type="entry name" value="DHC"/>
</dbReference>
<dbReference type="GO" id="GO:0005868">
    <property type="term" value="C:cytoplasmic dynein complex"/>
    <property type="evidence" value="ECO:0007669"/>
    <property type="project" value="TreeGrafter"/>
</dbReference>
<evidence type="ECO:0000256" key="9">
    <source>
        <dbReference type="ARBA" id="ARBA00023212"/>
    </source>
</evidence>
<keyword evidence="8" id="KW-0505">Motor protein</keyword>
<dbReference type="InterPro" id="IPR035706">
    <property type="entry name" value="AAA_9"/>
</dbReference>
<evidence type="ECO:0000256" key="5">
    <source>
        <dbReference type="ARBA" id="ARBA00022840"/>
    </source>
</evidence>
<name>A0A4Z1T0C6_GIAMU</name>
<dbReference type="Gene3D" id="1.10.8.710">
    <property type="match status" value="1"/>
</dbReference>
<keyword evidence="9" id="KW-0206">Cytoskeleton</keyword>
<dbReference type="GO" id="GO:0060294">
    <property type="term" value="P:cilium movement involved in cell motility"/>
    <property type="evidence" value="ECO:0007669"/>
    <property type="project" value="TreeGrafter"/>
</dbReference>
<dbReference type="EMBL" id="VDLU01000005">
    <property type="protein sequence ID" value="TNJ26367.1"/>
    <property type="molecule type" value="Genomic_DNA"/>
</dbReference>
<sequence>MESSAFTYLERVIILQSQADQKTVRAFLEREPAISSFLTGGTRHLFIEQNDGLHCSSEVSPGAILDVKEGQRPSCLLLLNTTQDSPLSCATVEAVSRMIQAINMTAESIPGFLLSLLTQVADSTSGETACQHDLSKVLRQCIDLFHRSFLLLQYECLPDVRLFTSNTIPDSMKSLLERYYDGASGPTTISLEALNNFLELFMTNLARVREELTKLEALSFTGFTLDSSAPFDPTSVIEQVHAVLMNYREYVRRKATLYDILRADYEKYSKDLESAFLICCNIARERALSREQEFKSFVDLWAKTVQDGFRYDNIHILVGACLDCNDEEAALVTEEGYKRLSTIKDVLDSFKYDWSDEMFSFLHFLHFHLFISVVRGLWAYVSTHEERTVDEDAGFLFRVAKQYSAVEPVLQGVKAVGTAIRSILRPVHAVQAVQADRQSYQEVRVDYLRRLSLLITELANNLLLKERLSSLLEAIPTIPQNLEEPISRLLHLVREYEKCPEPCHTPYLTHIAWLFCKDFFDPGPKPSGPDVWIVFNGLGSIPGVLAATEQYDQQFKCVLDDLLGENDVTNFVTHSGEYYSSFALVASCHSTTQKYLERLAARFADFIGAAIRAVPQTAAALPDKDKVYLASIERRLERTDQSMREDAVLCFLHPDTLMPDLRMAAERLLLQRGLVLPDELLALLLTHLGVQQKTRLTSFASSNENLLCQLNAFSERYEMSYELWLRLFLDSFYLDFAGLEARLVDRYVYRFEIHLGREAATPSLETPPVHLLQVCGSSFVLGIPRAAIAINMGASYGEVFLGRLSLCIPSREENVLSYYETLFAAITGVFLPAVTLFGELVSYASGHFGSGSRGLDDVDLSGYLVTPVVTFYSALASTPIFPSLGEDGITFYTLYAVAQSVRTPILPFYLALFHPDFWSMAAQVVRVAGTEELMDLEVDQAALTGQDSINLYSSTFRRHAMGLYSLAGQFEAVFGRVQAETTNIRGQLAALVSAPPESIDGILGCVFYSLDLLSANVPSYTVDANIIGAGETAACLGLLTHVSRILTAKAIFALLGLQERFGIPEAVDLGETDCVQFCHARYALTGYLNDLCANLTVSTDSAALTTAHLFNLIDRIINQFLGFRISISRRYIEVELPATIHDFIDSVLERSPDCCTTSELRLRTNMITLYRVVDTTRARALALSSQVHERVRWAASLTQNWTPTRISALKTAIASQPLLDRLQQWLDLLDTLHHRCNQVMNIGQTGIRLGPLTLQVPETTCATIRALRTTIARLIGNEATTCLTEELQTITETLRRLTVDAGQYKRDNLTWTQTTWLLQWLDAAAAMEKRYQSALPVFQAAQCSLTLESGTSQSLSRLMNVIYPQFVSQREVLHSDIVQTPDAANAVLESIEGEEQLIYEAANTAVRKVRDPNKLFPMNIFKLSFDLTPLQKALKEYQEQLEALKGDVEGLQATVRSFQSIFGITVTVRSGHLLGDLVVAQRAIETILEPGLRRLQELSDAFFAHTLLQSVVLTDATDLEAAVLRYTDSLTAALARMVQPVGEDADVQAIFRSSGWAQPSTLSQALKIHSRVAMTLAPYVRQMCTPALFHASHWTQVVQELGPVLQGSDFLTPQNIQAQLETYTTGAFFCHLFEYLGRIGFELTAEEGPLPASVGELTSILDGLLNTARARSAAFASLASVDALARCIPLQFVHRGESLLISNLTDVASQLETALVTIDDLAQTPFAQEIGSQLSAHKATLTATLGVSRQLAAVQTQKAQLAAVLEPNFHAIRRFIATTATRYEVIVSELANLYAHLSDTPTYQTTDNLVQLIAVSGGADALAQKLSAAKEVLEDVARALTLFIERQRYTSPRLFFLTDEGVLKVISALTLLVGSATGTTGPQRTPEFYDLEWGMSVIFPGVQHILLSSHSGPSNGDGVIRVIGISSAEGEQLLFEGDEAFVFLPVITRSDQAELAIHRFIHDLDCSMRLTIYRQALAALECLRAYVRTSNTPFEDSPIVEVMDRTVCQAFNVANHLFVTEELDAPGAGGIETLLHVERCLLLHLQRRYRGTYRLNYLLPEITFIVSVIEDSLAHDGKVHDTPFRIRYCLSRVPTDESGPIAEIYSPAIVVRLLSYEHVYGCNYVGSGPQLVQTPLTSSHYTQSLIGMSNQFFIGPMGPAGTGKTESTRQLATQLGRPCFIFNCDETFDYQSVARILVGAFLLGCIICFDEFNRLSLDNLSSTAMIITSLQRVLRESAHLEALRAVETDGDEAAAKCVDARARLHNELSALLSQVGGKAPSDVRVGPGFACFVTMNPDYAGRRTLPENIAILLRPIIMPRADMEQICEVLMLGMGLQTGRDLSRDLCQLLTLLEENLPASDLYDFGLRSARTALVAADLMIRNDQALRTRISEGDSAAERYVIAYGLQRSFTPRLSQAEYAIFERLLTKSFGSLNALTPMVQETELGGLSLTELLEKFVIEAADRLHLLPTASFVKKVLHFHSCLQISAGTIILGETGTAKTAVQEAYWVALQSLFSFAARSTATPPRQVHVLRETPTGLVSKVKLLGTMAEITREWTDSHLTRVLREVVAEVEVEGETPFSGPFQPMNHWPNAFFVFDADIDPEWIEGFNSVLDANRCLTLCSGERIAIPEAVRFVFETSTTRHTTLATISRCSISVHSSETVGLADVMIGTLRKRLFVIRPGVAQCVASLSRGGVRGGFGRRQVQLEPLLQTLVSAVAFDVYAGLSISTTGYTFNSFIQGSQSRFVACDTAGTRRSYVQHTRGTLLEQDKGMDLLRELRHRTPVDDIEIHSVLLRTLIYAVNAHSSACVVSFSHIRVIQTLLRLLEAAVDEAGAFLKGRVAAISMSLAASNTSLATMDPATLTSPQFVAELVNSSGLKYEMLILFFVRRFVSGLAWALASEFPVARRCVIAEYVRTTYITAFQERSSAPADDLELEGLAVSLYTHCPTATEVFAGIYETVAIHDAAALTVARSLARSVAKANVPETVSSLIASNVVASKLLLSTVGAPEPRDQSMDLSTVEAGDISFLSYICSIDSTYWLLNDPNSEELRDSFASSIQDSVSALGASAVMAEGRRLEVSASLSTQRAPARARQLEPVYHGGLIPNIDSQSFSHYIEAMIGTQGHVLLIGPVGSGKTMLLTHVLANKIGHSVCFLSFSATTSVCDLVNVLLSACVLTHEGDRHVLRLTSGRVLCLLIDEVNIVTTDGFETQPALEFLRFLTENSYFIYDGRLPGTGERRRAQDESVVIYVTFPIVLACSCNPPADVGRNLMSSRFMRHFAILYLDHPSHTALMSIYKTHVAEILGSLAVRYHDELALQEGVLGQLVEKLATGIVQVYERITRQLAKKESFYIYSPRDLTRWVSGIAASAHTYPLSDDGVFSVSRLGYLIYAEGFAVLASKLLRASERRLAHDILVEGLGPFILTLSRTLKTTATFASQYTDAPLLNVLWFQSHFPQLAAGTLSEVGFGKIARSVLLSSSDAEASLRLLLEASRKDVVSRTQLRALIVPLLQAVRCLNQTPGHMILDADPGLLPSSVIQFLSWATNCALIELRTSRAFLFDDFQAIIRDAIEQVVLRDGRVLLLISQDCGLETAYLEYLNNLLCNGEIPGLFTSEKLRELEGAAKGVGIPDLVKGRLHVLFKVSNTRSQNVGTLSPALYNRCQLISVPALTLADYVLEAEESFTEIEQLSDGALEESASALAVVLTTLPSQYSEALDVIADVSGGITLMERVCCAAAFMHCRVPLVLAAQSELAPLPLPSIIADDISLCSAVLASPVHFQRFLGLFVSEYPHRHVELVSRAEHLKKGLHIFELVGKIVTTLQEQLKEKQAELDTSAEETAVKLSEVTSLRERAMSRRSESMQISAEVAQKREYVRTRKTEIEAELAAVAPRLQEARQAVQNIDRRALNELRSLQRPTDTVRLVMEAVIIIIGTAKEIANLSWENIRRHMQRDEFHSSIVRYDPAAETHVVQRLGRLQQYIDNPKLSVEVVTRASLVAGQLMAWTCSIAEFFGIRSRMQPLEKDLERVNVEAADLERRNEEINAELTELQESIDTLSAECARCEARQVAVRQERDECERRATQASAVTTLLREEWELWTAQHAAYAEKLAALPGDVLLELFTRIYASGYNDDIRDALRVGMEGVLDSTGLPHMDQAPRLSSRQYVETVSSPTLFVVVLSYSQDDLEGLKETYDKHVVVSALDPNLMKTIERALKFGLAVFVENGDSFDTGLFALLDVTYSDDIPLVRLGTSPTQVQVHSNFRLFILCQRLDRALHFAARSAVVNFSQSTSSMCGLLVARVIQLLRPMLHSAHEHSRRELADCLRQREEGERRLLQILADVEENSVLNDPTILKSLQKAKEVCRQAKDREQLLIQQEAEYDSLHASLEAPCRVLAELYFVTSRLAERVTSFLFTVEQFFYIIDQTVKQAGETILQPHIFLQRVVSAFFTAIQQSLDRSTREAAYLAFLESIGSRGEQLGIDLSTIVLDRGIIEQYQPFDAYMKYYQGLGRPILVSVADGTDPNVFLLPWAEETHRIVIQVSYGSPDARLSQLAKTMAGVASKGPALLVLTNLHLAKMRYCEELIRIVADAQKTSQTLAVVFLLQSSKPTPLPPPVRSLCTALGCLSYYLQRSLQPGPLLDRMQLEMRRFFTQVLSEKRALLTQGSVALKLLDEMKESSDVDLLIWRLAYLYVIISIRGDAAPYGFTRDYGFTLVDAEYAVRLMIDELLRVGHIAVDTAFILTFRRLLSHVCFGNRVSSMHDAGLLGELIDRVLQTPKGSLPDGYASVFLNAEVEELLQKASARNAAELCSAILLRAQTSTSNAVVYSDPDIPMGALLEAIDIHPEALDQSAAFLADSYPRFADVLGSIHRNLVSTLQALAIAAKAEDRSAIKKAVGNVVSVRESVASLLNRLRYCTQLQRQLLADSLEPLRLSEFGTDVAQVIRALVLDLAKDTSIRTMTFTIMATSGSVPVEVFACMFDLVDTNTNGTTALARGTHRIILHMSVSDSPTTIGIPIFIYSNRQECVGYLRCMESASYSLQGCVGYFCE</sequence>
<feature type="coiled-coil region" evidence="10">
    <location>
        <begin position="4017"/>
        <end position="4065"/>
    </location>
</feature>
<keyword evidence="3" id="KW-0493">Microtubule</keyword>
<dbReference type="GO" id="GO:0097729">
    <property type="term" value="C:9+2 motile cilium"/>
    <property type="evidence" value="ECO:0007669"/>
    <property type="project" value="TreeGrafter"/>
</dbReference>
<proteinExistence type="predicted"/>
<dbReference type="GO" id="GO:0005524">
    <property type="term" value="F:ATP binding"/>
    <property type="evidence" value="ECO:0007669"/>
    <property type="project" value="UniProtKB-KW"/>
</dbReference>
<evidence type="ECO:0000256" key="10">
    <source>
        <dbReference type="SAM" id="Coils"/>
    </source>
</evidence>
<feature type="coiled-coil region" evidence="10">
    <location>
        <begin position="1427"/>
        <end position="1454"/>
    </location>
</feature>
<dbReference type="Pfam" id="PF12777">
    <property type="entry name" value="MT"/>
    <property type="match status" value="1"/>
</dbReference>
<feature type="domain" description="AAA+ ATPase" evidence="11">
    <location>
        <begin position="2150"/>
        <end position="2322"/>
    </location>
</feature>
<dbReference type="InterPro" id="IPR043157">
    <property type="entry name" value="Dynein_AAA1S"/>
</dbReference>
<dbReference type="GO" id="GO:0005874">
    <property type="term" value="C:microtubule"/>
    <property type="evidence" value="ECO:0007669"/>
    <property type="project" value="UniProtKB-KW"/>
</dbReference>
<evidence type="ECO:0000256" key="1">
    <source>
        <dbReference type="ARBA" id="ARBA00004245"/>
    </source>
</evidence>
<protein>
    <submittedName>
        <fullName evidence="12">CytoDHC cytoplasmic dynein heavy chain</fullName>
    </submittedName>
</protein>
<comment type="caution">
    <text evidence="12">The sequence shown here is derived from an EMBL/GenBank/DDBJ whole genome shotgun (WGS) entry which is preliminary data.</text>
</comment>
<dbReference type="Proteomes" id="UP000315496">
    <property type="component" value="Chromosome 5"/>
</dbReference>
<keyword evidence="6" id="KW-0243">Dynein</keyword>